<feature type="non-terminal residue" evidence="3">
    <location>
        <position position="1"/>
    </location>
</feature>
<feature type="domain" description="DDE-1" evidence="2">
    <location>
        <begin position="1"/>
        <end position="53"/>
    </location>
</feature>
<reference evidence="3" key="1">
    <citation type="journal article" date="2020" name="Stud. Mycol.">
        <title>101 Dothideomycetes genomes: a test case for predicting lifestyles and emergence of pathogens.</title>
        <authorList>
            <person name="Haridas S."/>
            <person name="Albert R."/>
            <person name="Binder M."/>
            <person name="Bloem J."/>
            <person name="Labutti K."/>
            <person name="Salamov A."/>
            <person name="Andreopoulos B."/>
            <person name="Baker S."/>
            <person name="Barry K."/>
            <person name="Bills G."/>
            <person name="Bluhm B."/>
            <person name="Cannon C."/>
            <person name="Castanera R."/>
            <person name="Culley D."/>
            <person name="Daum C."/>
            <person name="Ezra D."/>
            <person name="Gonzalez J."/>
            <person name="Henrissat B."/>
            <person name="Kuo A."/>
            <person name="Liang C."/>
            <person name="Lipzen A."/>
            <person name="Lutzoni F."/>
            <person name="Magnuson J."/>
            <person name="Mondo S."/>
            <person name="Nolan M."/>
            <person name="Ohm R."/>
            <person name="Pangilinan J."/>
            <person name="Park H.-J."/>
            <person name="Ramirez L."/>
            <person name="Alfaro M."/>
            <person name="Sun H."/>
            <person name="Tritt A."/>
            <person name="Yoshinaga Y."/>
            <person name="Zwiers L.-H."/>
            <person name="Turgeon B."/>
            <person name="Goodwin S."/>
            <person name="Spatafora J."/>
            <person name="Crous P."/>
            <person name="Grigoriev I."/>
        </authorList>
    </citation>
    <scope>NUCLEOTIDE SEQUENCE</scope>
    <source>
        <strain evidence="3">CBS 207.26</strain>
    </source>
</reference>
<dbReference type="InterPro" id="IPR004875">
    <property type="entry name" value="DDE_SF_endonuclease_dom"/>
</dbReference>
<protein>
    <submittedName>
        <fullName evidence="3">DDE-domain-containing protein</fullName>
    </submittedName>
</protein>
<evidence type="ECO:0000259" key="2">
    <source>
        <dbReference type="Pfam" id="PF03184"/>
    </source>
</evidence>
<proteinExistence type="predicted"/>
<feature type="compositionally biased region" description="Polar residues" evidence="1">
    <location>
        <begin position="132"/>
        <end position="147"/>
    </location>
</feature>
<feature type="region of interest" description="Disordered" evidence="1">
    <location>
        <begin position="130"/>
        <end position="207"/>
    </location>
</feature>
<dbReference type="OrthoDB" id="5091731at2759"/>
<dbReference type="Pfam" id="PF03184">
    <property type="entry name" value="DDE_1"/>
    <property type="match status" value="1"/>
</dbReference>
<evidence type="ECO:0000313" key="4">
    <source>
        <dbReference type="Proteomes" id="UP000800200"/>
    </source>
</evidence>
<dbReference type="EMBL" id="ML994612">
    <property type="protein sequence ID" value="KAF2194016.1"/>
    <property type="molecule type" value="Genomic_DNA"/>
</dbReference>
<organism evidence="3 4">
    <name type="scientific">Zopfia rhizophila CBS 207.26</name>
    <dbReference type="NCBI Taxonomy" id="1314779"/>
    <lineage>
        <taxon>Eukaryota</taxon>
        <taxon>Fungi</taxon>
        <taxon>Dikarya</taxon>
        <taxon>Ascomycota</taxon>
        <taxon>Pezizomycotina</taxon>
        <taxon>Dothideomycetes</taxon>
        <taxon>Dothideomycetes incertae sedis</taxon>
        <taxon>Zopfiaceae</taxon>
        <taxon>Zopfia</taxon>
    </lineage>
</organism>
<accession>A0A6A6EVV4</accession>
<sequence length="207" mass="23356">IITLCIPAHLSHILQPLDVGCFSPLKTAYRRQVEKLMRNQFNYITKLEFLSAFRDAFQGTGLVLFNLDKVISKLDVTWQLKTPKNYHEFGSQMKLITNKLGSSLSSLKDRYQQLVKGTLRKRKRIQKEEVLSFSTGQDKSTKDPTTASSSSKKGCGKARADGAELTQRRCSNCSRTRHNTRTYKINEDSTIKSSSNKNGTITDGTVE</sequence>
<dbReference type="Proteomes" id="UP000800200">
    <property type="component" value="Unassembled WGS sequence"/>
</dbReference>
<evidence type="ECO:0000256" key="1">
    <source>
        <dbReference type="SAM" id="MobiDB-lite"/>
    </source>
</evidence>
<keyword evidence="4" id="KW-1185">Reference proteome</keyword>
<evidence type="ECO:0000313" key="3">
    <source>
        <dbReference type="EMBL" id="KAF2194016.1"/>
    </source>
</evidence>
<gene>
    <name evidence="3" type="ORF">K469DRAFT_709508</name>
</gene>
<name>A0A6A6EVV4_9PEZI</name>
<dbReference type="AlphaFoldDB" id="A0A6A6EVV4"/>
<dbReference type="GO" id="GO:0003676">
    <property type="term" value="F:nucleic acid binding"/>
    <property type="evidence" value="ECO:0007669"/>
    <property type="project" value="InterPro"/>
</dbReference>
<feature type="compositionally biased region" description="Polar residues" evidence="1">
    <location>
        <begin position="191"/>
        <end position="207"/>
    </location>
</feature>